<evidence type="ECO:0000256" key="1">
    <source>
        <dbReference type="SAM" id="Phobius"/>
    </source>
</evidence>
<sequence>MFGLSRRNRVFDSESLFGIKMAIFRLCIRRLAAVGRLPERGAKGARGPVPPSIRFGVVPCVPPTGAIVSADSPSAMTQKQEAVGEGDKVKLRRKITLVNGVALIVGTIVGSGIFVTPAGSVTLERTVVMICMCWRGRGGGGYGLRNAVTDCLSGLTNTTGLESGRGKVDEDVGGWRPIPLQN</sequence>
<reference evidence="2 3" key="1">
    <citation type="submission" date="2024-07" db="EMBL/GenBank/DDBJ databases">
        <title>Chromosome-level genome assembly of the water stick insect Ranatra chinensis (Heteroptera: Nepidae).</title>
        <authorList>
            <person name="Liu X."/>
        </authorList>
    </citation>
    <scope>NUCLEOTIDE SEQUENCE [LARGE SCALE GENOMIC DNA]</scope>
    <source>
        <strain evidence="2">Cailab_2021Rc</strain>
        <tissue evidence="2">Muscle</tissue>
    </source>
</reference>
<keyword evidence="1" id="KW-0812">Transmembrane</keyword>
<name>A0ABD0YAA3_9HEMI</name>
<feature type="transmembrane region" description="Helical" evidence="1">
    <location>
        <begin position="97"/>
        <end position="115"/>
    </location>
</feature>
<keyword evidence="1" id="KW-0472">Membrane</keyword>
<evidence type="ECO:0000313" key="2">
    <source>
        <dbReference type="EMBL" id="KAL1124285.1"/>
    </source>
</evidence>
<dbReference type="AlphaFoldDB" id="A0ABD0YAA3"/>
<keyword evidence="1" id="KW-1133">Transmembrane helix</keyword>
<dbReference type="EMBL" id="JBFDAA010000011">
    <property type="protein sequence ID" value="KAL1124285.1"/>
    <property type="molecule type" value="Genomic_DNA"/>
</dbReference>
<dbReference type="Proteomes" id="UP001558652">
    <property type="component" value="Unassembled WGS sequence"/>
</dbReference>
<gene>
    <name evidence="2" type="ORF">AAG570_002054</name>
</gene>
<protein>
    <submittedName>
        <fullName evidence="2">Uncharacterized protein</fullName>
    </submittedName>
</protein>
<comment type="caution">
    <text evidence="2">The sequence shown here is derived from an EMBL/GenBank/DDBJ whole genome shotgun (WGS) entry which is preliminary data.</text>
</comment>
<organism evidence="2 3">
    <name type="scientific">Ranatra chinensis</name>
    <dbReference type="NCBI Taxonomy" id="642074"/>
    <lineage>
        <taxon>Eukaryota</taxon>
        <taxon>Metazoa</taxon>
        <taxon>Ecdysozoa</taxon>
        <taxon>Arthropoda</taxon>
        <taxon>Hexapoda</taxon>
        <taxon>Insecta</taxon>
        <taxon>Pterygota</taxon>
        <taxon>Neoptera</taxon>
        <taxon>Paraneoptera</taxon>
        <taxon>Hemiptera</taxon>
        <taxon>Heteroptera</taxon>
        <taxon>Panheteroptera</taxon>
        <taxon>Nepomorpha</taxon>
        <taxon>Nepidae</taxon>
        <taxon>Ranatrinae</taxon>
        <taxon>Ranatra</taxon>
    </lineage>
</organism>
<accession>A0ABD0YAA3</accession>
<evidence type="ECO:0000313" key="3">
    <source>
        <dbReference type="Proteomes" id="UP001558652"/>
    </source>
</evidence>
<proteinExistence type="predicted"/>
<keyword evidence="3" id="KW-1185">Reference proteome</keyword>